<sequence>MGMMLVRPCPVFKDEETEAEIPLMIREKYGSVPRVYVICEDDEIIKPDLQTWMIENNPTDVVKSISGADHMTMFSKPHELCTYPFGACQQVYVFDE</sequence>
<accession>A0AAV2E3X2</accession>
<dbReference type="GO" id="GO:0009696">
    <property type="term" value="P:salicylic acid metabolic process"/>
    <property type="evidence" value="ECO:0007669"/>
    <property type="project" value="TreeGrafter"/>
</dbReference>
<evidence type="ECO:0000313" key="2">
    <source>
        <dbReference type="Proteomes" id="UP001497516"/>
    </source>
</evidence>
<dbReference type="GO" id="GO:0080032">
    <property type="term" value="F:methyl jasmonate esterase activity"/>
    <property type="evidence" value="ECO:0007669"/>
    <property type="project" value="TreeGrafter"/>
</dbReference>
<dbReference type="AlphaFoldDB" id="A0AAV2E3X2"/>
<dbReference type="InterPro" id="IPR045889">
    <property type="entry name" value="MES/HNL"/>
</dbReference>
<keyword evidence="2" id="KW-1185">Reference proteome</keyword>
<evidence type="ECO:0000313" key="1">
    <source>
        <dbReference type="EMBL" id="CAL1380522.1"/>
    </source>
</evidence>
<dbReference type="Gene3D" id="3.40.50.1820">
    <property type="entry name" value="alpha/beta hydrolase"/>
    <property type="match status" value="1"/>
</dbReference>
<reference evidence="1 2" key="1">
    <citation type="submission" date="2024-04" db="EMBL/GenBank/DDBJ databases">
        <authorList>
            <person name="Fracassetti M."/>
        </authorList>
    </citation>
    <scope>NUCLEOTIDE SEQUENCE [LARGE SCALE GENOMIC DNA]</scope>
</reference>
<dbReference type="InterPro" id="IPR029058">
    <property type="entry name" value="AB_hydrolase_fold"/>
</dbReference>
<dbReference type="PANTHER" id="PTHR10992">
    <property type="entry name" value="METHYLESTERASE FAMILY MEMBER"/>
    <property type="match status" value="1"/>
</dbReference>
<dbReference type="SUPFAM" id="SSF53474">
    <property type="entry name" value="alpha/beta-Hydrolases"/>
    <property type="match status" value="1"/>
</dbReference>
<gene>
    <name evidence="1" type="ORF">LTRI10_LOCUS21959</name>
</gene>
<dbReference type="Proteomes" id="UP001497516">
    <property type="component" value="Chromosome 4"/>
</dbReference>
<protein>
    <submittedName>
        <fullName evidence="1">Uncharacterized protein</fullName>
    </submittedName>
</protein>
<proteinExistence type="predicted"/>
<dbReference type="GO" id="GO:0080030">
    <property type="term" value="F:methyl indole-3-acetate esterase activity"/>
    <property type="evidence" value="ECO:0007669"/>
    <property type="project" value="TreeGrafter"/>
</dbReference>
<dbReference type="GO" id="GO:0009694">
    <property type="term" value="P:jasmonic acid metabolic process"/>
    <property type="evidence" value="ECO:0007669"/>
    <property type="project" value="TreeGrafter"/>
</dbReference>
<dbReference type="EMBL" id="OZ034817">
    <property type="protein sequence ID" value="CAL1380522.1"/>
    <property type="molecule type" value="Genomic_DNA"/>
</dbReference>
<organism evidence="1 2">
    <name type="scientific">Linum trigynum</name>
    <dbReference type="NCBI Taxonomy" id="586398"/>
    <lineage>
        <taxon>Eukaryota</taxon>
        <taxon>Viridiplantae</taxon>
        <taxon>Streptophyta</taxon>
        <taxon>Embryophyta</taxon>
        <taxon>Tracheophyta</taxon>
        <taxon>Spermatophyta</taxon>
        <taxon>Magnoliopsida</taxon>
        <taxon>eudicotyledons</taxon>
        <taxon>Gunneridae</taxon>
        <taxon>Pentapetalae</taxon>
        <taxon>rosids</taxon>
        <taxon>fabids</taxon>
        <taxon>Malpighiales</taxon>
        <taxon>Linaceae</taxon>
        <taxon>Linum</taxon>
    </lineage>
</organism>
<dbReference type="GO" id="GO:0080031">
    <property type="term" value="F:methyl salicylate esterase activity"/>
    <property type="evidence" value="ECO:0007669"/>
    <property type="project" value="TreeGrafter"/>
</dbReference>
<name>A0AAV2E3X2_9ROSI</name>
<dbReference type="PANTHER" id="PTHR10992:SF1066">
    <property type="entry name" value="METHYL JASMONATE ESTERASE 1"/>
    <property type="match status" value="1"/>
</dbReference>